<evidence type="ECO:0000313" key="2">
    <source>
        <dbReference type="EMBL" id="CAF1009482.1"/>
    </source>
</evidence>
<gene>
    <name evidence="3" type="ORF">JYZ213_LOCUS44208</name>
    <name evidence="4" type="ORF">OKA104_LOCUS4404</name>
    <name evidence="5" type="ORF">OXD698_LOCUS18106</name>
    <name evidence="2" type="ORF">VCS650_LOCUS15183</name>
</gene>
<dbReference type="GO" id="GO:0016491">
    <property type="term" value="F:oxidoreductase activity"/>
    <property type="evidence" value="ECO:0007669"/>
    <property type="project" value="InterPro"/>
</dbReference>
<evidence type="ECO:0000259" key="1">
    <source>
        <dbReference type="Pfam" id="PF01593"/>
    </source>
</evidence>
<reference evidence="5" key="1">
    <citation type="submission" date="2021-02" db="EMBL/GenBank/DDBJ databases">
        <authorList>
            <person name="Nowell W R."/>
        </authorList>
    </citation>
    <scope>NUCLEOTIDE SEQUENCE</scope>
</reference>
<evidence type="ECO:0000313" key="5">
    <source>
        <dbReference type="EMBL" id="CAF3798469.1"/>
    </source>
</evidence>
<dbReference type="EMBL" id="CAJNOG010002695">
    <property type="protein sequence ID" value="CAF1514275.1"/>
    <property type="molecule type" value="Genomic_DNA"/>
</dbReference>
<dbReference type="InterPro" id="IPR002937">
    <property type="entry name" value="Amino_oxidase"/>
</dbReference>
<sequence length="161" mass="17967">MFNRTSDGYIYTDLPFLNSWEASTGQQGQTGTITLFTGRSEGITFSPRTGFDSVSNTEMNNSTQMHIQLFLSDLDKIWSNASSYYTGQVTVSAPWIDPHVRGSYPCYTVGQYSVLHGYEKKRQMSIHFAGDYTSLTTHFAFMEGAASEGPRAALEIIGDYH</sequence>
<dbReference type="Proteomes" id="UP000663891">
    <property type="component" value="Unassembled WGS sequence"/>
</dbReference>
<dbReference type="EMBL" id="CAJOAY010000142">
    <property type="protein sequence ID" value="CAF3557340.1"/>
    <property type="molecule type" value="Genomic_DNA"/>
</dbReference>
<dbReference type="Pfam" id="PF01593">
    <property type="entry name" value="Amino_oxidase"/>
    <property type="match status" value="1"/>
</dbReference>
<comment type="caution">
    <text evidence="5">The sequence shown here is derived from an EMBL/GenBank/DDBJ whole genome shotgun (WGS) entry which is preliminary data.</text>
</comment>
<evidence type="ECO:0000313" key="6">
    <source>
        <dbReference type="Proteomes" id="UP000663844"/>
    </source>
</evidence>
<evidence type="ECO:0000313" key="3">
    <source>
        <dbReference type="EMBL" id="CAF1514275.1"/>
    </source>
</evidence>
<dbReference type="AlphaFoldDB" id="A0A819BKF6"/>
<dbReference type="EMBL" id="CAJOAZ010001319">
    <property type="protein sequence ID" value="CAF3798469.1"/>
    <property type="molecule type" value="Genomic_DNA"/>
</dbReference>
<protein>
    <recommendedName>
        <fullName evidence="1">Amine oxidase domain-containing protein</fullName>
    </recommendedName>
</protein>
<dbReference type="Proteomes" id="UP000663881">
    <property type="component" value="Unassembled WGS sequence"/>
</dbReference>
<evidence type="ECO:0000313" key="4">
    <source>
        <dbReference type="EMBL" id="CAF3557340.1"/>
    </source>
</evidence>
<name>A0A819BKF6_9BILA</name>
<feature type="domain" description="Amine oxidase" evidence="1">
    <location>
        <begin position="62"/>
        <end position="157"/>
    </location>
</feature>
<organism evidence="5 6">
    <name type="scientific">Adineta steineri</name>
    <dbReference type="NCBI Taxonomy" id="433720"/>
    <lineage>
        <taxon>Eukaryota</taxon>
        <taxon>Metazoa</taxon>
        <taxon>Spiralia</taxon>
        <taxon>Gnathifera</taxon>
        <taxon>Rotifera</taxon>
        <taxon>Eurotatoria</taxon>
        <taxon>Bdelloidea</taxon>
        <taxon>Adinetida</taxon>
        <taxon>Adinetidae</taxon>
        <taxon>Adineta</taxon>
    </lineage>
</organism>
<dbReference type="InterPro" id="IPR036188">
    <property type="entry name" value="FAD/NAD-bd_sf"/>
</dbReference>
<dbReference type="EMBL" id="CAJNON010000130">
    <property type="protein sequence ID" value="CAF1009482.1"/>
    <property type="molecule type" value="Genomic_DNA"/>
</dbReference>
<dbReference type="Proteomes" id="UP000663844">
    <property type="component" value="Unassembled WGS sequence"/>
</dbReference>
<proteinExistence type="predicted"/>
<dbReference type="Gene3D" id="3.50.50.60">
    <property type="entry name" value="FAD/NAD(P)-binding domain"/>
    <property type="match status" value="1"/>
</dbReference>
<accession>A0A819BKF6</accession>
<dbReference type="Proteomes" id="UP000663845">
    <property type="component" value="Unassembled WGS sequence"/>
</dbReference>